<feature type="domain" description="Response regulatory" evidence="9">
    <location>
        <begin position="2"/>
        <end position="115"/>
    </location>
</feature>
<protein>
    <submittedName>
        <fullName evidence="11">DNA-binding response regulator, OmpR family, contains REC and winged-helix (WHTH) domain</fullName>
    </submittedName>
</protein>
<dbReference type="Gene3D" id="1.10.10.10">
    <property type="entry name" value="Winged helix-like DNA-binding domain superfamily/Winged helix DNA-binding domain"/>
    <property type="match status" value="1"/>
</dbReference>
<evidence type="ECO:0000256" key="2">
    <source>
        <dbReference type="ARBA" id="ARBA00022553"/>
    </source>
</evidence>
<dbReference type="Pfam" id="PF00486">
    <property type="entry name" value="Trans_reg_C"/>
    <property type="match status" value="1"/>
</dbReference>
<sequence>MSVLLIEDDSAIAGIIQEYLRREGLSVIWCDDGLKGYHTFLDECVQLVIVDLMLPYMDGFTLCSRFRAHSNVPIIVVSAKQGDFDKLHSFDLGVDDYVTKPFSPLELLARVKAQLRRHHHSSNTSMPNFKNEAPLSFADITIDRRGCRVLVNGQPLSFTLKEYELFLYLAENPGKTFTKEALYQHIWHEDSVDIRTVTVHIKNIRHKVSDGKRRPKYIETVWGVGYKFIGHEKK</sequence>
<feature type="modified residue" description="4-aspartylphosphate" evidence="7">
    <location>
        <position position="51"/>
    </location>
</feature>
<keyword evidence="4" id="KW-0805">Transcription regulation</keyword>
<evidence type="ECO:0000256" key="5">
    <source>
        <dbReference type="ARBA" id="ARBA00023125"/>
    </source>
</evidence>
<dbReference type="PROSITE" id="PS50110">
    <property type="entry name" value="RESPONSE_REGULATORY"/>
    <property type="match status" value="1"/>
</dbReference>
<dbReference type="GO" id="GO:0032993">
    <property type="term" value="C:protein-DNA complex"/>
    <property type="evidence" value="ECO:0007669"/>
    <property type="project" value="TreeGrafter"/>
</dbReference>
<dbReference type="GO" id="GO:0000976">
    <property type="term" value="F:transcription cis-regulatory region binding"/>
    <property type="evidence" value="ECO:0007669"/>
    <property type="project" value="TreeGrafter"/>
</dbReference>
<dbReference type="GO" id="GO:0005829">
    <property type="term" value="C:cytosol"/>
    <property type="evidence" value="ECO:0007669"/>
    <property type="project" value="TreeGrafter"/>
</dbReference>
<name>A0A1G6IYX9_9BACI</name>
<dbReference type="InterPro" id="IPR011006">
    <property type="entry name" value="CheY-like_superfamily"/>
</dbReference>
<keyword evidence="6" id="KW-0804">Transcription</keyword>
<dbReference type="Gene3D" id="6.10.250.690">
    <property type="match status" value="1"/>
</dbReference>
<dbReference type="SUPFAM" id="SSF52172">
    <property type="entry name" value="CheY-like"/>
    <property type="match status" value="1"/>
</dbReference>
<dbReference type="AlphaFoldDB" id="A0A1G6IYX9"/>
<dbReference type="GO" id="GO:0000156">
    <property type="term" value="F:phosphorelay response regulator activity"/>
    <property type="evidence" value="ECO:0007669"/>
    <property type="project" value="TreeGrafter"/>
</dbReference>
<dbReference type="Pfam" id="PF00072">
    <property type="entry name" value="Response_reg"/>
    <property type="match status" value="1"/>
</dbReference>
<dbReference type="CDD" id="cd00383">
    <property type="entry name" value="trans_reg_C"/>
    <property type="match status" value="1"/>
</dbReference>
<evidence type="ECO:0000259" key="9">
    <source>
        <dbReference type="PROSITE" id="PS50110"/>
    </source>
</evidence>
<evidence type="ECO:0000256" key="8">
    <source>
        <dbReference type="PROSITE-ProRule" id="PRU01091"/>
    </source>
</evidence>
<dbReference type="InterPro" id="IPR039420">
    <property type="entry name" value="WalR-like"/>
</dbReference>
<accession>A0A1G6IYX9</accession>
<dbReference type="InterPro" id="IPR001789">
    <property type="entry name" value="Sig_transdc_resp-reg_receiver"/>
</dbReference>
<keyword evidence="12" id="KW-1185">Reference proteome</keyword>
<evidence type="ECO:0000259" key="10">
    <source>
        <dbReference type="PROSITE" id="PS51755"/>
    </source>
</evidence>
<evidence type="ECO:0000256" key="3">
    <source>
        <dbReference type="ARBA" id="ARBA00023012"/>
    </source>
</evidence>
<evidence type="ECO:0000256" key="7">
    <source>
        <dbReference type="PROSITE-ProRule" id="PRU00169"/>
    </source>
</evidence>
<reference evidence="12" key="1">
    <citation type="submission" date="2016-09" db="EMBL/GenBank/DDBJ databases">
        <authorList>
            <person name="Varghese N."/>
            <person name="Submissions S."/>
        </authorList>
    </citation>
    <scope>NUCLEOTIDE SEQUENCE [LARGE SCALE GENOMIC DNA]</scope>
    <source>
        <strain evidence="12">25nlg</strain>
    </source>
</reference>
<feature type="DNA-binding region" description="OmpR/PhoB-type" evidence="8">
    <location>
        <begin position="132"/>
        <end position="230"/>
    </location>
</feature>
<keyword evidence="5 8" id="KW-0238">DNA-binding</keyword>
<dbReference type="Proteomes" id="UP000242662">
    <property type="component" value="Unassembled WGS sequence"/>
</dbReference>
<dbReference type="PANTHER" id="PTHR48111">
    <property type="entry name" value="REGULATOR OF RPOS"/>
    <property type="match status" value="1"/>
</dbReference>
<proteinExistence type="predicted"/>
<evidence type="ECO:0000256" key="6">
    <source>
        <dbReference type="ARBA" id="ARBA00023163"/>
    </source>
</evidence>
<dbReference type="SUPFAM" id="SSF46894">
    <property type="entry name" value="C-terminal effector domain of the bipartite response regulators"/>
    <property type="match status" value="1"/>
</dbReference>
<organism evidence="11 12">
    <name type="scientific">Shouchella lonarensis</name>
    <dbReference type="NCBI Taxonomy" id="1464122"/>
    <lineage>
        <taxon>Bacteria</taxon>
        <taxon>Bacillati</taxon>
        <taxon>Bacillota</taxon>
        <taxon>Bacilli</taxon>
        <taxon>Bacillales</taxon>
        <taxon>Bacillaceae</taxon>
        <taxon>Shouchella</taxon>
    </lineage>
</organism>
<keyword evidence="2 7" id="KW-0597">Phosphoprotein</keyword>
<evidence type="ECO:0000256" key="4">
    <source>
        <dbReference type="ARBA" id="ARBA00023015"/>
    </source>
</evidence>
<dbReference type="Gene3D" id="3.40.50.2300">
    <property type="match status" value="1"/>
</dbReference>
<dbReference type="SMART" id="SM00448">
    <property type="entry name" value="REC"/>
    <property type="match status" value="1"/>
</dbReference>
<keyword evidence="3" id="KW-0902">Two-component regulatory system</keyword>
<dbReference type="CDD" id="cd17574">
    <property type="entry name" value="REC_OmpR"/>
    <property type="match status" value="1"/>
</dbReference>
<dbReference type="EMBL" id="FMYM01000005">
    <property type="protein sequence ID" value="SDC11717.1"/>
    <property type="molecule type" value="Genomic_DNA"/>
</dbReference>
<dbReference type="InterPro" id="IPR036388">
    <property type="entry name" value="WH-like_DNA-bd_sf"/>
</dbReference>
<dbReference type="InterPro" id="IPR016032">
    <property type="entry name" value="Sig_transdc_resp-reg_C-effctor"/>
</dbReference>
<dbReference type="PROSITE" id="PS51755">
    <property type="entry name" value="OMPR_PHOB"/>
    <property type="match status" value="1"/>
</dbReference>
<evidence type="ECO:0000313" key="11">
    <source>
        <dbReference type="EMBL" id="SDC11717.1"/>
    </source>
</evidence>
<evidence type="ECO:0000256" key="1">
    <source>
        <dbReference type="ARBA" id="ARBA00004496"/>
    </source>
</evidence>
<dbReference type="STRING" id="1464122.SAMN05421737_105206"/>
<gene>
    <name evidence="11" type="ORF">SAMN05421737_105206</name>
</gene>
<dbReference type="PANTHER" id="PTHR48111:SF40">
    <property type="entry name" value="PHOSPHATE REGULON TRANSCRIPTIONAL REGULATORY PROTEIN PHOB"/>
    <property type="match status" value="1"/>
</dbReference>
<dbReference type="InterPro" id="IPR001867">
    <property type="entry name" value="OmpR/PhoB-type_DNA-bd"/>
</dbReference>
<dbReference type="GO" id="GO:0006355">
    <property type="term" value="P:regulation of DNA-templated transcription"/>
    <property type="evidence" value="ECO:0007669"/>
    <property type="project" value="InterPro"/>
</dbReference>
<comment type="subcellular location">
    <subcellularLocation>
        <location evidence="1">Cytoplasm</location>
    </subcellularLocation>
</comment>
<dbReference type="OrthoDB" id="9790442at2"/>
<dbReference type="RefSeq" id="WP_090775553.1">
    <property type="nucleotide sequence ID" value="NZ_FMYM01000005.1"/>
</dbReference>
<evidence type="ECO:0000313" key="12">
    <source>
        <dbReference type="Proteomes" id="UP000242662"/>
    </source>
</evidence>
<dbReference type="SMART" id="SM00862">
    <property type="entry name" value="Trans_reg_C"/>
    <property type="match status" value="1"/>
</dbReference>
<feature type="domain" description="OmpR/PhoB-type" evidence="10">
    <location>
        <begin position="132"/>
        <end position="230"/>
    </location>
</feature>
<dbReference type="FunFam" id="1.10.10.10:FF:000018">
    <property type="entry name" value="DNA-binding response regulator ResD"/>
    <property type="match status" value="1"/>
</dbReference>